<reference evidence="1 2" key="1">
    <citation type="submission" date="2023-03" db="EMBL/GenBank/DDBJ databases">
        <title>Bacillus Genome Sequencing.</title>
        <authorList>
            <person name="Dunlap C."/>
        </authorList>
    </citation>
    <scope>NUCLEOTIDE SEQUENCE [LARGE SCALE GENOMIC DNA]</scope>
    <source>
        <strain evidence="1 2">NRS-1717</strain>
    </source>
</reference>
<accession>A0ABU6NYU7</accession>
<proteinExistence type="predicted"/>
<evidence type="ECO:0000313" key="2">
    <source>
        <dbReference type="Proteomes" id="UP001342826"/>
    </source>
</evidence>
<name>A0ABU6NYU7_9BACI</name>
<comment type="caution">
    <text evidence="1">The sequence shown here is derived from an EMBL/GenBank/DDBJ whole genome shotgun (WGS) entry which is preliminary data.</text>
</comment>
<gene>
    <name evidence="1" type="ORF">P9271_13315</name>
</gene>
<evidence type="ECO:0000313" key="1">
    <source>
        <dbReference type="EMBL" id="MED4402297.1"/>
    </source>
</evidence>
<sequence>MKKFLLILSLLVVLVIVLNPKGTWDKTLLLISILNLEISNSEYTQVFENDKITSYIAKNKGDSEYDVVKKFMENKEWKFKEQMRSGLIFEKRDETTLIGIEGVSGRYTQWDVSNEVLN</sequence>
<protein>
    <recommendedName>
        <fullName evidence="3">DUF3139 domain-containing protein</fullName>
    </recommendedName>
</protein>
<dbReference type="EMBL" id="JARTFS010000011">
    <property type="protein sequence ID" value="MED4402297.1"/>
    <property type="molecule type" value="Genomic_DNA"/>
</dbReference>
<dbReference type="RefSeq" id="WP_328015377.1">
    <property type="nucleotide sequence ID" value="NZ_JARTFS010000011.1"/>
</dbReference>
<evidence type="ECO:0008006" key="3">
    <source>
        <dbReference type="Google" id="ProtNLM"/>
    </source>
</evidence>
<organism evidence="1 2">
    <name type="scientific">Metabacillus fastidiosus</name>
    <dbReference type="NCBI Taxonomy" id="1458"/>
    <lineage>
        <taxon>Bacteria</taxon>
        <taxon>Bacillati</taxon>
        <taxon>Bacillota</taxon>
        <taxon>Bacilli</taxon>
        <taxon>Bacillales</taxon>
        <taxon>Bacillaceae</taxon>
        <taxon>Metabacillus</taxon>
    </lineage>
</organism>
<keyword evidence="2" id="KW-1185">Reference proteome</keyword>
<dbReference type="Proteomes" id="UP001342826">
    <property type="component" value="Unassembled WGS sequence"/>
</dbReference>